<dbReference type="Pfam" id="PF21530">
    <property type="entry name" value="Pif1_2B_dom"/>
    <property type="match status" value="1"/>
</dbReference>
<name>A0A6C0BHT7_9ZZZZ</name>
<reference evidence="3" key="1">
    <citation type="journal article" date="2020" name="Nature">
        <title>Giant virus diversity and host interactions through global metagenomics.</title>
        <authorList>
            <person name="Schulz F."/>
            <person name="Roux S."/>
            <person name="Paez-Espino D."/>
            <person name="Jungbluth S."/>
            <person name="Walsh D.A."/>
            <person name="Denef V.J."/>
            <person name="McMahon K.D."/>
            <person name="Konstantinidis K.T."/>
            <person name="Eloe-Fadrosh E.A."/>
            <person name="Kyrpides N.C."/>
            <person name="Woyke T."/>
        </authorList>
    </citation>
    <scope>NUCLEOTIDE SEQUENCE</scope>
    <source>
        <strain evidence="3">GVMAG-M-3300013006-15</strain>
    </source>
</reference>
<dbReference type="InterPro" id="IPR051055">
    <property type="entry name" value="PIF1_helicase"/>
</dbReference>
<feature type="domain" description="DNA helicase Pif1-like 2B" evidence="2">
    <location>
        <begin position="283"/>
        <end position="327"/>
    </location>
</feature>
<organism evidence="3">
    <name type="scientific">viral metagenome</name>
    <dbReference type="NCBI Taxonomy" id="1070528"/>
    <lineage>
        <taxon>unclassified sequences</taxon>
        <taxon>metagenomes</taxon>
        <taxon>organismal metagenomes</taxon>
    </lineage>
</organism>
<dbReference type="InterPro" id="IPR049163">
    <property type="entry name" value="Pif1-like_2B_dom"/>
</dbReference>
<evidence type="ECO:0008006" key="4">
    <source>
        <dbReference type="Google" id="ProtNLM"/>
    </source>
</evidence>
<dbReference type="PANTHER" id="PTHR47642">
    <property type="entry name" value="ATP-DEPENDENT DNA HELICASE"/>
    <property type="match status" value="1"/>
</dbReference>
<evidence type="ECO:0000313" key="3">
    <source>
        <dbReference type="EMBL" id="QHS91736.1"/>
    </source>
</evidence>
<dbReference type="GO" id="GO:0006281">
    <property type="term" value="P:DNA repair"/>
    <property type="evidence" value="ECO:0007669"/>
    <property type="project" value="InterPro"/>
</dbReference>
<dbReference type="PANTHER" id="PTHR47642:SF7">
    <property type="entry name" value="ATP-DEPENDENT DNA HELICASE PIF1"/>
    <property type="match status" value="1"/>
</dbReference>
<evidence type="ECO:0000259" key="2">
    <source>
        <dbReference type="Pfam" id="PF21530"/>
    </source>
</evidence>
<dbReference type="GO" id="GO:0000723">
    <property type="term" value="P:telomere maintenance"/>
    <property type="evidence" value="ECO:0007669"/>
    <property type="project" value="InterPro"/>
</dbReference>
<proteinExistence type="predicted"/>
<dbReference type="Gene3D" id="3.40.50.300">
    <property type="entry name" value="P-loop containing nucleotide triphosphate hydrolases"/>
    <property type="match status" value="2"/>
</dbReference>
<dbReference type="CDD" id="cd18809">
    <property type="entry name" value="SF1_C_RecD"/>
    <property type="match status" value="1"/>
</dbReference>
<dbReference type="EMBL" id="MN739163">
    <property type="protein sequence ID" value="QHS91736.1"/>
    <property type="molecule type" value="Genomic_DNA"/>
</dbReference>
<dbReference type="InterPro" id="IPR010285">
    <property type="entry name" value="DNA_helicase_pif1-like_DEAD"/>
</dbReference>
<dbReference type="AlphaFoldDB" id="A0A6C0BHT7"/>
<sequence length="435" mass="48359">MPLTVEQEEAISEVLAGKSIFLTGPGGVGKSHLIRELKERTLLAGKTIAVTAMTGCAALQLECGAKTLHSWAGIGLGKEPVETLVTVLKRFNNKKAQTRWRFTDILVIDEVSMMTPDLLEKLDVIGRVLRKNDFAPMGGLQIVFVGDFCQLPPVIRDLSGEEMDKMLFDSSTWKDIVQRTICLKKIQRQSNPILQGILNEARMGVLTPESLAILEERKMKKHKIDDIKPTLIFSRNNKVDEINNKNMDALDGPMIVRMAATCYAPKVDEFSINVEDPEIKRALNRLDSDAAYVSVLSMKVGAQVMLITNLDIDCGLVNGSRGIITGFTQTNLPIVKFINGVIRTIDLATWMTEDFPQVGRTQIPLRIAYAITIHKSQGATLDCALIDIGKDTFEFGQAYVALSRVKSLEGLYIWSLDPNRIKAHPRVVEFYKALE</sequence>
<dbReference type="Pfam" id="PF05970">
    <property type="entry name" value="PIF1"/>
    <property type="match status" value="1"/>
</dbReference>
<feature type="domain" description="DNA helicase Pif1-like DEAD-box helicase" evidence="1">
    <location>
        <begin position="3"/>
        <end position="191"/>
    </location>
</feature>
<dbReference type="GO" id="GO:0003678">
    <property type="term" value="F:DNA helicase activity"/>
    <property type="evidence" value="ECO:0007669"/>
    <property type="project" value="InterPro"/>
</dbReference>
<protein>
    <recommendedName>
        <fullName evidence="4">AAA+ ATPase domain-containing protein</fullName>
    </recommendedName>
</protein>
<evidence type="ECO:0000259" key="1">
    <source>
        <dbReference type="Pfam" id="PF05970"/>
    </source>
</evidence>
<dbReference type="SUPFAM" id="SSF52540">
    <property type="entry name" value="P-loop containing nucleoside triphosphate hydrolases"/>
    <property type="match status" value="2"/>
</dbReference>
<dbReference type="CDD" id="cd18037">
    <property type="entry name" value="DEXSc_Pif1_like"/>
    <property type="match status" value="1"/>
</dbReference>
<dbReference type="InterPro" id="IPR027417">
    <property type="entry name" value="P-loop_NTPase"/>
</dbReference>
<accession>A0A6C0BHT7</accession>